<feature type="transmembrane region" description="Helical" evidence="2">
    <location>
        <begin position="266"/>
        <end position="285"/>
    </location>
</feature>
<feature type="transmembrane region" description="Helical" evidence="2">
    <location>
        <begin position="501"/>
        <end position="518"/>
    </location>
</feature>
<evidence type="ECO:0008006" key="5">
    <source>
        <dbReference type="Google" id="ProtNLM"/>
    </source>
</evidence>
<feature type="transmembrane region" description="Helical" evidence="2">
    <location>
        <begin position="445"/>
        <end position="464"/>
    </location>
</feature>
<feature type="transmembrane region" description="Helical" evidence="2">
    <location>
        <begin position="649"/>
        <end position="666"/>
    </location>
</feature>
<feature type="transmembrane region" description="Helical" evidence="2">
    <location>
        <begin position="97"/>
        <end position="118"/>
    </location>
</feature>
<dbReference type="InterPro" id="IPR058062">
    <property type="entry name" value="SCO7613_C"/>
</dbReference>
<dbReference type="EMBL" id="FNOT01000001">
    <property type="protein sequence ID" value="SDX42396.1"/>
    <property type="molecule type" value="Genomic_DNA"/>
</dbReference>
<dbReference type="NCBIfam" id="NF047321">
    <property type="entry name" value="SCO7613_CTERM"/>
    <property type="match status" value="1"/>
</dbReference>
<accession>A0A1H3BKF5</accession>
<sequence>MGEAARVVARIGATIDELVRDRDRLLATLRAATATATATAPARAPAPPPTPVTVRPTAPPPAPPPAPPAATPWPSPPSIDERSPVPPPSRRVSPQQVLLALGALLVVAAGIAFVAVAWTRLGLVFQSAVMATVTATACGVSAWTARRGLRATEEALAAAGAALLAVDLGAAHALGLWGLDGVPVRLWTAVSCAVVAAVALGLGRWTRSTVTWPLTALLAVQLIPILLVPADAVAGSAGVAAALGTALLDVVVLLRLRAVLAPLAQALAGLWAVVAAAGGVALAWVGTAVDAWTATALLAAAGAVGVLLGQDTRLAGRLPAAPVLAGAAAASTAVALTGALARADLAGQVAAAALGLVLLTAAVPAAPRWTLLAALVPSGGLLIAGGAALLAVEGRLGVLGLVVLAGTVPAVLAAVRLPAGRPGATVAALLCPATALLLIREEGWLGTAVAGLLAALVAAAGFAVAAARADRPEEPAAAGAAALVTLLAAVATAEAGAWGQVAVQLAIAGAAGGGYALVTHRRDVAVLAVADLVVACWVAAGGAAVQTVEVYTLPAAVGLLVAALPQPRAGARSWAAEGAAVATAVVPSALVVVAEPSALRLVLVVLAAGALTVVGTLTHRQAPFVVGAASLAFVVLGRLTPYAPLVPRWLTLAVVGLLLLALGATYERRRQQAREAVAWVAQMR</sequence>
<keyword evidence="4" id="KW-1185">Reference proteome</keyword>
<feature type="transmembrane region" description="Helical" evidence="2">
    <location>
        <begin position="396"/>
        <end position="415"/>
    </location>
</feature>
<dbReference type="STRING" id="1137993.SAMN05660209_00473"/>
<keyword evidence="2" id="KW-0812">Transmembrane</keyword>
<keyword evidence="2" id="KW-1133">Transmembrane helix</keyword>
<evidence type="ECO:0000256" key="2">
    <source>
        <dbReference type="SAM" id="Phobius"/>
    </source>
</evidence>
<feature type="transmembrane region" description="Helical" evidence="2">
    <location>
        <begin position="233"/>
        <end position="254"/>
    </location>
</feature>
<feature type="transmembrane region" description="Helical" evidence="2">
    <location>
        <begin position="345"/>
        <end position="363"/>
    </location>
</feature>
<feature type="transmembrane region" description="Helical" evidence="2">
    <location>
        <begin position="422"/>
        <end position="439"/>
    </location>
</feature>
<feature type="transmembrane region" description="Helical" evidence="2">
    <location>
        <begin position="291"/>
        <end position="308"/>
    </location>
</feature>
<feature type="transmembrane region" description="Helical" evidence="2">
    <location>
        <begin position="476"/>
        <end position="495"/>
    </location>
</feature>
<feature type="transmembrane region" description="Helical" evidence="2">
    <location>
        <begin position="624"/>
        <end position="643"/>
    </location>
</feature>
<evidence type="ECO:0000313" key="4">
    <source>
        <dbReference type="Proteomes" id="UP000198921"/>
    </source>
</evidence>
<organism evidence="3 4">
    <name type="scientific">Geodermatophilus africanus</name>
    <dbReference type="NCBI Taxonomy" id="1137993"/>
    <lineage>
        <taxon>Bacteria</taxon>
        <taxon>Bacillati</taxon>
        <taxon>Actinomycetota</taxon>
        <taxon>Actinomycetes</taxon>
        <taxon>Geodermatophilales</taxon>
        <taxon>Geodermatophilaceae</taxon>
        <taxon>Geodermatophilus</taxon>
    </lineage>
</organism>
<proteinExistence type="predicted"/>
<keyword evidence="2" id="KW-0472">Membrane</keyword>
<feature type="transmembrane region" description="Helical" evidence="2">
    <location>
        <begin position="320"/>
        <end position="339"/>
    </location>
</feature>
<reference evidence="4" key="1">
    <citation type="submission" date="2016-10" db="EMBL/GenBank/DDBJ databases">
        <authorList>
            <person name="Varghese N."/>
            <person name="Submissions S."/>
        </authorList>
    </citation>
    <scope>NUCLEOTIDE SEQUENCE [LARGE SCALE GENOMIC DNA]</scope>
    <source>
        <strain evidence="4">DSM 45422</strain>
    </source>
</reference>
<feature type="compositionally biased region" description="Pro residues" evidence="1">
    <location>
        <begin position="44"/>
        <end position="77"/>
    </location>
</feature>
<evidence type="ECO:0000256" key="1">
    <source>
        <dbReference type="SAM" id="MobiDB-lite"/>
    </source>
</evidence>
<feature type="transmembrane region" description="Helical" evidence="2">
    <location>
        <begin position="155"/>
        <end position="178"/>
    </location>
</feature>
<feature type="transmembrane region" description="Helical" evidence="2">
    <location>
        <begin position="124"/>
        <end position="143"/>
    </location>
</feature>
<feature type="transmembrane region" description="Helical" evidence="2">
    <location>
        <begin position="525"/>
        <end position="544"/>
    </location>
</feature>
<feature type="transmembrane region" description="Helical" evidence="2">
    <location>
        <begin position="184"/>
        <end position="203"/>
    </location>
</feature>
<evidence type="ECO:0000313" key="3">
    <source>
        <dbReference type="EMBL" id="SDX42396.1"/>
    </source>
</evidence>
<feature type="transmembrane region" description="Helical" evidence="2">
    <location>
        <begin position="210"/>
        <end position="227"/>
    </location>
</feature>
<feature type="transmembrane region" description="Helical" evidence="2">
    <location>
        <begin position="370"/>
        <end position="390"/>
    </location>
</feature>
<protein>
    <recommendedName>
        <fullName evidence="5">DUF2157 domain-containing protein</fullName>
    </recommendedName>
</protein>
<dbReference type="AlphaFoldDB" id="A0A1H3BKF5"/>
<gene>
    <name evidence="3" type="ORF">SAMN05660209_00473</name>
</gene>
<feature type="transmembrane region" description="Helical" evidence="2">
    <location>
        <begin position="598"/>
        <end position="617"/>
    </location>
</feature>
<name>A0A1H3BKF5_9ACTN</name>
<feature type="region of interest" description="Disordered" evidence="1">
    <location>
        <begin position="36"/>
        <end position="91"/>
    </location>
</feature>
<dbReference type="Proteomes" id="UP000198921">
    <property type="component" value="Unassembled WGS sequence"/>
</dbReference>